<dbReference type="Proteomes" id="UP000712600">
    <property type="component" value="Unassembled WGS sequence"/>
</dbReference>
<comment type="caution">
    <text evidence="1">The sequence shown here is derived from an EMBL/GenBank/DDBJ whole genome shotgun (WGS) entry which is preliminary data.</text>
</comment>
<dbReference type="AlphaFoldDB" id="A0A8S9PZ78"/>
<protein>
    <submittedName>
        <fullName evidence="1">Uncharacterized protein</fullName>
    </submittedName>
</protein>
<proteinExistence type="predicted"/>
<evidence type="ECO:0000313" key="1">
    <source>
        <dbReference type="EMBL" id="KAF3526804.1"/>
    </source>
</evidence>
<accession>A0A8S9PZ78</accession>
<gene>
    <name evidence="1" type="ORF">F2Q69_00047835</name>
</gene>
<name>A0A8S9PZ78_BRACR</name>
<evidence type="ECO:0000313" key="2">
    <source>
        <dbReference type="Proteomes" id="UP000712600"/>
    </source>
</evidence>
<dbReference type="EMBL" id="QGKX02001347">
    <property type="protein sequence ID" value="KAF3526804.1"/>
    <property type="molecule type" value="Genomic_DNA"/>
</dbReference>
<organism evidence="1 2">
    <name type="scientific">Brassica cretica</name>
    <name type="common">Mustard</name>
    <dbReference type="NCBI Taxonomy" id="69181"/>
    <lineage>
        <taxon>Eukaryota</taxon>
        <taxon>Viridiplantae</taxon>
        <taxon>Streptophyta</taxon>
        <taxon>Embryophyta</taxon>
        <taxon>Tracheophyta</taxon>
        <taxon>Spermatophyta</taxon>
        <taxon>Magnoliopsida</taxon>
        <taxon>eudicotyledons</taxon>
        <taxon>Gunneridae</taxon>
        <taxon>Pentapetalae</taxon>
        <taxon>rosids</taxon>
        <taxon>malvids</taxon>
        <taxon>Brassicales</taxon>
        <taxon>Brassicaceae</taxon>
        <taxon>Brassiceae</taxon>
        <taxon>Brassica</taxon>
    </lineage>
</organism>
<reference evidence="1" key="1">
    <citation type="submission" date="2019-12" db="EMBL/GenBank/DDBJ databases">
        <title>Genome sequencing and annotation of Brassica cretica.</title>
        <authorList>
            <person name="Studholme D.J."/>
            <person name="Sarris P."/>
        </authorList>
    </citation>
    <scope>NUCLEOTIDE SEQUENCE</scope>
    <source>
        <strain evidence="1">PFS-109/04</strain>
        <tissue evidence="1">Leaf</tissue>
    </source>
</reference>
<sequence>MDAEPRGCNPKDGNPWMHLCGCHTYGRNNTLDELEEYIMELDKHEHFGRAGRSDTYLGELVELNQSDTYISELDELNTRLVRSSEPVRSPEKLEMANLLSDEPTTNSIMPKYVLECFRFRYVLENFGDFGAFLGAKLHRRIICLAVDVDLPTKLYPFFCLARGSCRGYEGMSINNTTLVLIDADAKMRAKSIS</sequence>